<sequence>MRKITAQYPASTNSSADSPPAAPRRIIRLYPSSKARQSGPVQANPQSQTNTYKTRWYGTASDSDSSTTSETHMSNMENNGGWPSIASVLETPERKRLRLIAKCRRGAVGRLISEECCGGFNDSLLSCDSAGASLLDESSAYFGSPTSMSDPNMDAVFSPPCLKTPRAVNSRNRNPNVHLSASPMRSFYFRPSPLGQRPSSTTPDRRAFSGRLPTGRVNRVLELPLLPGTGNTIGNNSYGFHDDRAVSQDGHMKNCFKTGGRRSDESGYASISTTFGEGDQSRRASDGSTGAQHNSSGAMQTSTCSTFPSVETPSKGLGRNSQDSLHIFDDFPMSSMERFASSMAENTGTRHSPLKDTTNLQHYSFAQHNEFIPEQASGPLEASVFDELNPFLSSFFFMKPQQSLSTKSPSKAQNALETVIEPRANIQSAVITENKVTRFRKAKPIEQNSNSTVANFVLDDEENCTSSVSIRSSESQLAAIAEEKWRYIVGETADQQFVTNCARSFARQYSQNRWMDSNSAARTFGYSLSAGLGQDLSVINSSDQYVTYVYKID</sequence>
<evidence type="ECO:0000313" key="3">
    <source>
        <dbReference type="Proteomes" id="UP001201812"/>
    </source>
</evidence>
<comment type="caution">
    <text evidence="2">The sequence shown here is derived from an EMBL/GenBank/DDBJ whole genome shotgun (WGS) entry which is preliminary data.</text>
</comment>
<name>A0AAD4MSP8_9BILA</name>
<feature type="compositionally biased region" description="Polar residues" evidence="1">
    <location>
        <begin position="34"/>
        <end position="53"/>
    </location>
</feature>
<protein>
    <submittedName>
        <fullName evidence="2">Uncharacterized protein</fullName>
    </submittedName>
</protein>
<evidence type="ECO:0000256" key="1">
    <source>
        <dbReference type="SAM" id="MobiDB-lite"/>
    </source>
</evidence>
<accession>A0AAD4MSP8</accession>
<gene>
    <name evidence="2" type="ORF">DdX_14478</name>
</gene>
<dbReference type="AlphaFoldDB" id="A0AAD4MSP8"/>
<feature type="region of interest" description="Disordered" evidence="1">
    <location>
        <begin position="1"/>
        <end position="85"/>
    </location>
</feature>
<dbReference type="Proteomes" id="UP001201812">
    <property type="component" value="Unassembled WGS sequence"/>
</dbReference>
<keyword evidence="3" id="KW-1185">Reference proteome</keyword>
<feature type="region of interest" description="Disordered" evidence="1">
    <location>
        <begin position="256"/>
        <end position="323"/>
    </location>
</feature>
<feature type="region of interest" description="Disordered" evidence="1">
    <location>
        <begin position="192"/>
        <end position="211"/>
    </location>
</feature>
<feature type="compositionally biased region" description="Polar residues" evidence="1">
    <location>
        <begin position="8"/>
        <end position="17"/>
    </location>
</feature>
<organism evidence="2 3">
    <name type="scientific">Ditylenchus destructor</name>
    <dbReference type="NCBI Taxonomy" id="166010"/>
    <lineage>
        <taxon>Eukaryota</taxon>
        <taxon>Metazoa</taxon>
        <taxon>Ecdysozoa</taxon>
        <taxon>Nematoda</taxon>
        <taxon>Chromadorea</taxon>
        <taxon>Rhabditida</taxon>
        <taxon>Tylenchina</taxon>
        <taxon>Tylenchomorpha</taxon>
        <taxon>Sphaerularioidea</taxon>
        <taxon>Anguinidae</taxon>
        <taxon>Anguininae</taxon>
        <taxon>Ditylenchus</taxon>
    </lineage>
</organism>
<dbReference type="EMBL" id="JAKKPZ010000072">
    <property type="protein sequence ID" value="KAI1704114.1"/>
    <property type="molecule type" value="Genomic_DNA"/>
</dbReference>
<proteinExistence type="predicted"/>
<feature type="compositionally biased region" description="Polar residues" evidence="1">
    <location>
        <begin position="286"/>
        <end position="312"/>
    </location>
</feature>
<evidence type="ECO:0000313" key="2">
    <source>
        <dbReference type="EMBL" id="KAI1704114.1"/>
    </source>
</evidence>
<reference evidence="2" key="1">
    <citation type="submission" date="2022-01" db="EMBL/GenBank/DDBJ databases">
        <title>Genome Sequence Resource for Two Populations of Ditylenchus destructor, the Migratory Endoparasitic Phytonematode.</title>
        <authorList>
            <person name="Zhang H."/>
            <person name="Lin R."/>
            <person name="Xie B."/>
        </authorList>
    </citation>
    <scope>NUCLEOTIDE SEQUENCE</scope>
    <source>
        <strain evidence="2">BazhouSP</strain>
    </source>
</reference>